<evidence type="ECO:0000259" key="2">
    <source>
        <dbReference type="Pfam" id="PF09832"/>
    </source>
</evidence>
<evidence type="ECO:0000313" key="3">
    <source>
        <dbReference type="EMBL" id="UUX51883.1"/>
    </source>
</evidence>
<dbReference type="AlphaFoldDB" id="A0A9J7AVS8"/>
<sequence length="175" mass="19539">MATICKRFLATSLLICFSLLCSTLLSHRAEAEPGAEKRAAIEALLVETDALKLGAEIGKQLINGIKPVFKKAVPNITDEALDVVVEETLFSVEKAQSGLIDQYVLIYDRYFEADEIDDLRVFYRTPTGKKSLKVMPLLMQDAVQIGQTLSKDVMQDAMPRIVERLEAMGYKVKQK</sequence>
<dbReference type="Proteomes" id="UP001060336">
    <property type="component" value="Chromosome"/>
</dbReference>
<dbReference type="KEGG" id="naci:NUH88_09305"/>
<dbReference type="RefSeq" id="WP_257771622.1">
    <property type="nucleotide sequence ID" value="NZ_CP102480.1"/>
</dbReference>
<name>A0A9J7AVS8_9PROT</name>
<feature type="signal peptide" evidence="1">
    <location>
        <begin position="1"/>
        <end position="31"/>
    </location>
</feature>
<keyword evidence="1" id="KW-0732">Signal</keyword>
<dbReference type="Pfam" id="PF09832">
    <property type="entry name" value="DUF2059"/>
    <property type="match status" value="1"/>
</dbReference>
<feature type="chain" id="PRO_5039919514" evidence="1">
    <location>
        <begin position="32"/>
        <end position="175"/>
    </location>
</feature>
<proteinExistence type="predicted"/>
<keyword evidence="4" id="KW-1185">Reference proteome</keyword>
<gene>
    <name evidence="3" type="ORF">NUH88_09305</name>
</gene>
<feature type="domain" description="DUF2059" evidence="2">
    <location>
        <begin position="99"/>
        <end position="156"/>
    </location>
</feature>
<organism evidence="3 4">
    <name type="scientific">Nisaea acidiphila</name>
    <dbReference type="NCBI Taxonomy" id="1862145"/>
    <lineage>
        <taxon>Bacteria</taxon>
        <taxon>Pseudomonadati</taxon>
        <taxon>Pseudomonadota</taxon>
        <taxon>Alphaproteobacteria</taxon>
        <taxon>Rhodospirillales</taxon>
        <taxon>Thalassobaculaceae</taxon>
        <taxon>Nisaea</taxon>
    </lineage>
</organism>
<dbReference type="InterPro" id="IPR018637">
    <property type="entry name" value="DUF2059"/>
</dbReference>
<protein>
    <submittedName>
        <fullName evidence="3">DUF2059 domain-containing protein</fullName>
    </submittedName>
</protein>
<reference evidence="3" key="1">
    <citation type="submission" date="2022-08" db="EMBL/GenBank/DDBJ databases">
        <title>Nisaea acidiphila sp. nov., isolated from a marine algal debris and emended description of the genus Nisaea Urios et al. 2008.</title>
        <authorList>
            <person name="Kwon K."/>
        </authorList>
    </citation>
    <scope>NUCLEOTIDE SEQUENCE</scope>
    <source>
        <strain evidence="3">MEBiC11861</strain>
    </source>
</reference>
<dbReference type="EMBL" id="CP102480">
    <property type="protein sequence ID" value="UUX51883.1"/>
    <property type="molecule type" value="Genomic_DNA"/>
</dbReference>
<evidence type="ECO:0000313" key="4">
    <source>
        <dbReference type="Proteomes" id="UP001060336"/>
    </source>
</evidence>
<evidence type="ECO:0000256" key="1">
    <source>
        <dbReference type="SAM" id="SignalP"/>
    </source>
</evidence>
<accession>A0A9J7AVS8</accession>